<protein>
    <recommendedName>
        <fullName evidence="3">Transcription regulator BetR N-terminal domain-containing protein</fullName>
    </recommendedName>
</protein>
<reference evidence="1 2" key="1">
    <citation type="submission" date="2018-07" db="EMBL/GenBank/DDBJ databases">
        <title>Parabacteroides acidifaciens nov. sp., isolated from human feces.</title>
        <authorList>
            <person name="Wang Y.J."/>
        </authorList>
    </citation>
    <scope>NUCLEOTIDE SEQUENCE [LARGE SCALE GENOMIC DNA]</scope>
    <source>
        <strain evidence="1 2">426-9</strain>
    </source>
</reference>
<dbReference type="EMBL" id="QREV01000009">
    <property type="protein sequence ID" value="RDU50098.1"/>
    <property type="molecule type" value="Genomic_DNA"/>
</dbReference>
<dbReference type="AlphaFoldDB" id="A0A3D8HGN4"/>
<comment type="caution">
    <text evidence="1">The sequence shown here is derived from an EMBL/GenBank/DDBJ whole genome shotgun (WGS) entry which is preliminary data.</text>
</comment>
<evidence type="ECO:0000313" key="2">
    <source>
        <dbReference type="Proteomes" id="UP000256321"/>
    </source>
</evidence>
<evidence type="ECO:0000313" key="1">
    <source>
        <dbReference type="EMBL" id="RDU50098.1"/>
    </source>
</evidence>
<gene>
    <name evidence="1" type="ORF">DWU89_05915</name>
</gene>
<proteinExistence type="predicted"/>
<accession>A0A3D8HGN4</accession>
<name>A0A3D8HGN4_9BACT</name>
<evidence type="ECO:0008006" key="3">
    <source>
        <dbReference type="Google" id="ProtNLM"/>
    </source>
</evidence>
<sequence length="353" mass="41369">MIHFYFIFRNKRALSCVIRVNTTYTYLIGRNKMTTDVLNNNLIEALKMKIPDGSNLANELMDILYIGKEAVYRRLRGEEPFTLAEAATLSKKLGVSLDQVISAGFTNNAMFNLNFLHYSEPLKTYSSIIRHYTEVLETIAGDPESDLCTASNMIPQAFYLRYEYLSRFRLFKWMYQHEKVNCVKNFSELQLTEELADAQKKFVNISQEIETTNYIWDQLIFKHLVNDIKYFQDIHLVTEEEVAKLKEELFHLLDELEEIATIGKYPISGKNVNIYISNIDFEATYSYASMKNFEFGMIRIFSINSISSKDKEFCQSQREWIKSLKRFSTNISVSGEIQRIQFFNAQREHIKML</sequence>
<organism evidence="1 2">
    <name type="scientific">Parabacteroides acidifaciens</name>
    <dbReference type="NCBI Taxonomy" id="2290935"/>
    <lineage>
        <taxon>Bacteria</taxon>
        <taxon>Pseudomonadati</taxon>
        <taxon>Bacteroidota</taxon>
        <taxon>Bacteroidia</taxon>
        <taxon>Bacteroidales</taxon>
        <taxon>Tannerellaceae</taxon>
        <taxon>Parabacteroides</taxon>
    </lineage>
</organism>
<dbReference type="Proteomes" id="UP000256321">
    <property type="component" value="Unassembled WGS sequence"/>
</dbReference>